<dbReference type="PRINTS" id="PR00313">
    <property type="entry name" value="CABNDNGRPT"/>
</dbReference>
<dbReference type="Pfam" id="PF00353">
    <property type="entry name" value="HemolysinCabind"/>
    <property type="match status" value="1"/>
</dbReference>
<evidence type="ECO:0000313" key="3">
    <source>
        <dbReference type="Proteomes" id="UP000777935"/>
    </source>
</evidence>
<sequence length="541" mass="58842">MYNVNINLDSVGYSSDTITEANFGANMLFHTDRTADGSDFRSVIDKVDVNYIRYPGGTIAEQFFDITDPNSTTRPNVIDNNGEVRTVETLSNFIGYCDEIDANPVIVLPTYRYYDEETGKVRPEAETEYRDFIRSLLTDDFGNVDRVTIEIGNEWYQDRFGWDVEQFGEFQATVASWIDDEASLLGQRDNLTLLVQAGRNDTTESNDVLSSFFQGDAEALVDGVITHLYGTNNSGNPLGIGGGIGDRLEDISTVWSNALGRDVDIAVTEWNVGEDGPDNTLINGIMRTAPLLRIFGEMVTNDVDLSMIWSTQTLHIAGLSTKEGRGDDLRPTGYFYSMLSDALVGTRLVDTTSDFKLKDSFGKTVGYNYNFEDTGNYVSYFVSGVDGDIDLNVDLSDYYAADAYVYATILGAAPGDIGTDYLSKTSISHLTNLDFAAFGPDGWNFEHTLGAYELVQLRIVVGTGVQIEGDSQNAIDDALTGSRYADHLAGHMGDDTLDGGAGDDTLSGGTENDVLHGGSGSDVLDGGLGFDFASYRDSGSG</sequence>
<dbReference type="PROSITE" id="PS00330">
    <property type="entry name" value="HEMOLYSIN_CALCIUM"/>
    <property type="match status" value="2"/>
</dbReference>
<dbReference type="InterPro" id="IPR018511">
    <property type="entry name" value="Hemolysin-typ_Ca-bd_CS"/>
</dbReference>
<feature type="non-terminal residue" evidence="2">
    <location>
        <position position="541"/>
    </location>
</feature>
<reference evidence="2 3" key="1">
    <citation type="submission" date="2020-06" db="EMBL/GenBank/DDBJ databases">
        <title>Sulfitobacter algicola sp. nov., isolated from green algae.</title>
        <authorList>
            <person name="Wang C."/>
        </authorList>
    </citation>
    <scope>NUCLEOTIDE SEQUENCE [LARGE SCALE GENOMIC DNA]</scope>
    <source>
        <strain evidence="2 3">1151</strain>
    </source>
</reference>
<proteinExistence type="predicted"/>
<dbReference type="SUPFAM" id="SSF51445">
    <property type="entry name" value="(Trans)glycosidases"/>
    <property type="match status" value="1"/>
</dbReference>
<gene>
    <name evidence="2" type="ORF">HRQ87_18320</name>
</gene>
<dbReference type="Gene3D" id="2.150.10.10">
    <property type="entry name" value="Serralysin-like metalloprotease, C-terminal"/>
    <property type="match status" value="1"/>
</dbReference>
<accession>A0ABX2J0S9</accession>
<keyword evidence="3" id="KW-1185">Reference proteome</keyword>
<name>A0ABX2J0S9_9RHOB</name>
<dbReference type="EMBL" id="JABUFE010000017">
    <property type="protein sequence ID" value="NSX56743.1"/>
    <property type="molecule type" value="Genomic_DNA"/>
</dbReference>
<evidence type="ECO:0000256" key="1">
    <source>
        <dbReference type="SAM" id="MobiDB-lite"/>
    </source>
</evidence>
<dbReference type="Gene3D" id="3.20.20.80">
    <property type="entry name" value="Glycosidases"/>
    <property type="match status" value="1"/>
</dbReference>
<dbReference type="InterPro" id="IPR017853">
    <property type="entry name" value="GH"/>
</dbReference>
<evidence type="ECO:0000313" key="2">
    <source>
        <dbReference type="EMBL" id="NSX56743.1"/>
    </source>
</evidence>
<comment type="caution">
    <text evidence="2">The sequence shown here is derived from an EMBL/GenBank/DDBJ whole genome shotgun (WGS) entry which is preliminary data.</text>
</comment>
<protein>
    <recommendedName>
        <fullName evidence="4">Hemolysin-type calcium-binding region</fullName>
    </recommendedName>
</protein>
<evidence type="ECO:0008006" key="4">
    <source>
        <dbReference type="Google" id="ProtNLM"/>
    </source>
</evidence>
<dbReference type="RefSeq" id="WP_425501609.1">
    <property type="nucleotide sequence ID" value="NZ_JABUFE010000017.1"/>
</dbReference>
<dbReference type="InterPro" id="IPR011049">
    <property type="entry name" value="Serralysin-like_metalloprot_C"/>
</dbReference>
<feature type="region of interest" description="Disordered" evidence="1">
    <location>
        <begin position="499"/>
        <end position="520"/>
    </location>
</feature>
<dbReference type="SUPFAM" id="SSF51120">
    <property type="entry name" value="beta-Roll"/>
    <property type="match status" value="1"/>
</dbReference>
<dbReference type="Proteomes" id="UP000777935">
    <property type="component" value="Unassembled WGS sequence"/>
</dbReference>
<dbReference type="InterPro" id="IPR001343">
    <property type="entry name" value="Hemolysn_Ca-bd"/>
</dbReference>
<organism evidence="2 3">
    <name type="scientific">Parasulfitobacter algicola</name>
    <dbReference type="NCBI Taxonomy" id="2614809"/>
    <lineage>
        <taxon>Bacteria</taxon>
        <taxon>Pseudomonadati</taxon>
        <taxon>Pseudomonadota</taxon>
        <taxon>Alphaproteobacteria</taxon>
        <taxon>Rhodobacterales</taxon>
        <taxon>Roseobacteraceae</taxon>
        <taxon>Parasulfitobacter</taxon>
    </lineage>
</organism>